<evidence type="ECO:0000259" key="4">
    <source>
        <dbReference type="Pfam" id="PF02678"/>
    </source>
</evidence>
<keyword evidence="2" id="KW-0408">Iron</keyword>
<dbReference type="InterPro" id="IPR011051">
    <property type="entry name" value="RmlC_Cupin_sf"/>
</dbReference>
<dbReference type="PANTHER" id="PTHR13903">
    <property type="entry name" value="PIRIN-RELATED"/>
    <property type="match status" value="1"/>
</dbReference>
<reference evidence="6 7" key="1">
    <citation type="submission" date="2019-09" db="EMBL/GenBank/DDBJ databases">
        <title>In-depth cultivation of the pig gut microbiome towards novel bacterial diversity and tailored functional studies.</title>
        <authorList>
            <person name="Wylensek D."/>
            <person name="Hitch T.C.A."/>
            <person name="Clavel T."/>
        </authorList>
    </citation>
    <scope>NUCLEOTIDE SEQUENCE [LARGE SCALE GENOMIC DNA]</scope>
    <source>
        <strain evidence="6 7">PG-178-WT-4</strain>
    </source>
</reference>
<dbReference type="InterPro" id="IPR014710">
    <property type="entry name" value="RmlC-like_jellyroll"/>
</dbReference>
<comment type="cofactor">
    <cofactor evidence="2">
        <name>Fe cation</name>
        <dbReference type="ChEBI" id="CHEBI:24875"/>
    </cofactor>
    <text evidence="2">Binds 1 Fe cation per subunit.</text>
</comment>
<comment type="similarity">
    <text evidence="1 3">Belongs to the pirin family.</text>
</comment>
<feature type="binding site" evidence="2">
    <location>
        <position position="61"/>
    </location>
    <ligand>
        <name>Fe cation</name>
        <dbReference type="ChEBI" id="CHEBI:24875"/>
    </ligand>
</feature>
<keyword evidence="7" id="KW-1185">Reference proteome</keyword>
<comment type="caution">
    <text evidence="6">The sequence shown here is derived from an EMBL/GenBank/DDBJ whole genome shotgun (WGS) entry which is preliminary data.</text>
</comment>
<evidence type="ECO:0000259" key="5">
    <source>
        <dbReference type="Pfam" id="PF05726"/>
    </source>
</evidence>
<evidence type="ECO:0000256" key="2">
    <source>
        <dbReference type="PIRSR" id="PIRSR006232-1"/>
    </source>
</evidence>
<dbReference type="CDD" id="cd02247">
    <property type="entry name" value="cupin_pirin_C"/>
    <property type="match status" value="1"/>
</dbReference>
<proteinExistence type="inferred from homology"/>
<dbReference type="Pfam" id="PF05726">
    <property type="entry name" value="Pirin_C"/>
    <property type="match status" value="1"/>
</dbReference>
<feature type="domain" description="Pirin N-terminal" evidence="4">
    <location>
        <begin position="22"/>
        <end position="120"/>
    </location>
</feature>
<gene>
    <name evidence="6" type="ORF">FYJ44_06890</name>
</gene>
<feature type="binding site" evidence="2">
    <location>
        <position position="59"/>
    </location>
    <ligand>
        <name>Fe cation</name>
        <dbReference type="ChEBI" id="CHEBI:24875"/>
    </ligand>
</feature>
<evidence type="ECO:0000256" key="1">
    <source>
        <dbReference type="ARBA" id="ARBA00008416"/>
    </source>
</evidence>
<sequence length="289" mass="31811">MKFRTIKDAVTGHSTIDGAGVHLVRVLGSPTVKNFDPFLMLDAFDSRNPADYIKGFPMHPHRGIETFTYLMQGEIDHMDSLGNAGKIKDGCCQWMTAGSGILHQEMPQASDRILGLQLWINLPRKNKMVEPKYRDITVDMVPRVEEDAAAVAVVTGRYKDVEGAVRGDYVDVRFLDVTLKPGHTWTVETKPSHTVFAYLVEGSCALTENNDMLSAKHAYLFTEGDAVALTGGPQGARLVLVSGEPLHEAVAWGGPIVMNSEEELREAFQELEDDTFIKHANKAPVGMDA</sequence>
<dbReference type="RefSeq" id="WP_154510559.1">
    <property type="nucleotide sequence ID" value="NZ_DBFWWU010000085.1"/>
</dbReference>
<keyword evidence="2" id="KW-0479">Metal-binding</keyword>
<dbReference type="SUPFAM" id="SSF51182">
    <property type="entry name" value="RmlC-like cupins"/>
    <property type="match status" value="1"/>
</dbReference>
<dbReference type="Gene3D" id="2.60.120.10">
    <property type="entry name" value="Jelly Rolls"/>
    <property type="match status" value="2"/>
</dbReference>
<feature type="binding site" evidence="2">
    <location>
        <position position="103"/>
    </location>
    <ligand>
        <name>Fe cation</name>
        <dbReference type="ChEBI" id="CHEBI:24875"/>
    </ligand>
</feature>
<dbReference type="EMBL" id="VUMH01000005">
    <property type="protein sequence ID" value="MSS27781.1"/>
    <property type="molecule type" value="Genomic_DNA"/>
</dbReference>
<feature type="domain" description="Pirin C-terminal" evidence="5">
    <location>
        <begin position="175"/>
        <end position="276"/>
    </location>
</feature>
<dbReference type="InterPro" id="IPR008778">
    <property type="entry name" value="Pirin_C_dom"/>
</dbReference>
<dbReference type="Proteomes" id="UP000477488">
    <property type="component" value="Unassembled WGS sequence"/>
</dbReference>
<feature type="binding site" evidence="2">
    <location>
        <position position="105"/>
    </location>
    <ligand>
        <name>Fe cation</name>
        <dbReference type="ChEBI" id="CHEBI:24875"/>
    </ligand>
</feature>
<dbReference type="PANTHER" id="PTHR13903:SF8">
    <property type="entry name" value="PIRIN"/>
    <property type="match status" value="1"/>
</dbReference>
<dbReference type="AlphaFoldDB" id="A0A6L5XLR8"/>
<dbReference type="Pfam" id="PF02678">
    <property type="entry name" value="Pirin"/>
    <property type="match status" value="1"/>
</dbReference>
<evidence type="ECO:0000313" key="6">
    <source>
        <dbReference type="EMBL" id="MSS27781.1"/>
    </source>
</evidence>
<dbReference type="InterPro" id="IPR012093">
    <property type="entry name" value="Pirin"/>
</dbReference>
<name>A0A6L5XLR8_9BACT</name>
<organism evidence="6 7">
    <name type="scientific">Desulfovibrio porci</name>
    <dbReference type="NCBI Taxonomy" id="2605782"/>
    <lineage>
        <taxon>Bacteria</taxon>
        <taxon>Pseudomonadati</taxon>
        <taxon>Thermodesulfobacteriota</taxon>
        <taxon>Desulfovibrionia</taxon>
        <taxon>Desulfovibrionales</taxon>
        <taxon>Desulfovibrionaceae</taxon>
        <taxon>Desulfovibrio</taxon>
    </lineage>
</organism>
<dbReference type="PIRSF" id="PIRSF006232">
    <property type="entry name" value="Pirin"/>
    <property type="match status" value="1"/>
</dbReference>
<protein>
    <submittedName>
        <fullName evidence="6">Pirin family protein</fullName>
    </submittedName>
</protein>
<dbReference type="GO" id="GO:0046872">
    <property type="term" value="F:metal ion binding"/>
    <property type="evidence" value="ECO:0007669"/>
    <property type="project" value="UniProtKB-KW"/>
</dbReference>
<evidence type="ECO:0000313" key="7">
    <source>
        <dbReference type="Proteomes" id="UP000477488"/>
    </source>
</evidence>
<dbReference type="InterPro" id="IPR003829">
    <property type="entry name" value="Pirin_N_dom"/>
</dbReference>
<dbReference type="CDD" id="cd02909">
    <property type="entry name" value="cupin_pirin_N"/>
    <property type="match status" value="1"/>
</dbReference>
<evidence type="ECO:0000256" key="3">
    <source>
        <dbReference type="RuleBase" id="RU003457"/>
    </source>
</evidence>
<accession>A0A6L5XLR8</accession>